<keyword evidence="1" id="KW-0059">Arsenical resistance</keyword>
<dbReference type="NCBIfam" id="NF033788">
    <property type="entry name" value="HTH_metalloreg"/>
    <property type="match status" value="1"/>
</dbReference>
<dbReference type="CDD" id="cd16345">
    <property type="entry name" value="LMWP_ArsC"/>
    <property type="match status" value="1"/>
</dbReference>
<dbReference type="PROSITE" id="PS50987">
    <property type="entry name" value="HTH_ARSR_2"/>
    <property type="match status" value="1"/>
</dbReference>
<dbReference type="InterPro" id="IPR001845">
    <property type="entry name" value="HTH_ArsR_DNA-bd_dom"/>
</dbReference>
<evidence type="ECO:0000313" key="3">
    <source>
        <dbReference type="EMBL" id="MBQ0936603.1"/>
    </source>
</evidence>
<dbReference type="PANTHER" id="PTHR43428">
    <property type="entry name" value="ARSENATE REDUCTASE"/>
    <property type="match status" value="1"/>
</dbReference>
<dbReference type="SUPFAM" id="SSF52788">
    <property type="entry name" value="Phosphotyrosine protein phosphatases I"/>
    <property type="match status" value="1"/>
</dbReference>
<evidence type="ECO:0000313" key="4">
    <source>
        <dbReference type="Proteomes" id="UP000672097"/>
    </source>
</evidence>
<dbReference type="SMART" id="SM00226">
    <property type="entry name" value="LMWPc"/>
    <property type="match status" value="1"/>
</dbReference>
<protein>
    <submittedName>
        <fullName evidence="3">Metalloregulator ArsR/SmtB family transcription factor</fullName>
    </submittedName>
</protein>
<reference evidence="3 4" key="1">
    <citation type="submission" date="2021-04" db="EMBL/GenBank/DDBJ databases">
        <title>The genome sequence of type strain Ideonella paludis KCTC 32238.</title>
        <authorList>
            <person name="Liu Y."/>
        </authorList>
    </citation>
    <scope>NUCLEOTIDE SEQUENCE [LARGE SCALE GENOMIC DNA]</scope>
    <source>
        <strain evidence="3 4">KCTC 32238</strain>
    </source>
</reference>
<dbReference type="Pfam" id="PF12840">
    <property type="entry name" value="HTH_20"/>
    <property type="match status" value="1"/>
</dbReference>
<evidence type="ECO:0000259" key="2">
    <source>
        <dbReference type="PROSITE" id="PS50987"/>
    </source>
</evidence>
<dbReference type="EMBL" id="JAGQDG010000005">
    <property type="protein sequence ID" value="MBQ0936603.1"/>
    <property type="molecule type" value="Genomic_DNA"/>
</dbReference>
<gene>
    <name evidence="3" type="ORF">KAK11_14795</name>
</gene>
<dbReference type="Gene3D" id="1.10.10.10">
    <property type="entry name" value="Winged helix-like DNA-binding domain superfamily/Winged helix DNA-binding domain"/>
    <property type="match status" value="1"/>
</dbReference>
<comment type="caution">
    <text evidence="3">The sequence shown here is derived from an EMBL/GenBank/DDBJ whole genome shotgun (WGS) entry which is preliminary data.</text>
</comment>
<dbReference type="CDD" id="cd00090">
    <property type="entry name" value="HTH_ARSR"/>
    <property type="match status" value="1"/>
</dbReference>
<accession>A0ABS5DZL3</accession>
<proteinExistence type="predicted"/>
<dbReference type="Proteomes" id="UP000672097">
    <property type="component" value="Unassembled WGS sequence"/>
</dbReference>
<organism evidence="3 4">
    <name type="scientific">Ideonella paludis</name>
    <dbReference type="NCBI Taxonomy" id="1233411"/>
    <lineage>
        <taxon>Bacteria</taxon>
        <taxon>Pseudomonadati</taxon>
        <taxon>Pseudomonadota</taxon>
        <taxon>Betaproteobacteria</taxon>
        <taxon>Burkholderiales</taxon>
        <taxon>Sphaerotilaceae</taxon>
        <taxon>Ideonella</taxon>
    </lineage>
</organism>
<dbReference type="InterPro" id="IPR011991">
    <property type="entry name" value="ArsR-like_HTH"/>
</dbReference>
<name>A0ABS5DZL3_9BURK</name>
<dbReference type="InterPro" id="IPR036388">
    <property type="entry name" value="WH-like_DNA-bd_sf"/>
</dbReference>
<dbReference type="InterPro" id="IPR023485">
    <property type="entry name" value="Ptyr_pPase"/>
</dbReference>
<dbReference type="Gene3D" id="3.40.50.2300">
    <property type="match status" value="1"/>
</dbReference>
<feature type="domain" description="HTH arsR-type" evidence="2">
    <location>
        <begin position="8"/>
        <end position="105"/>
    </location>
</feature>
<dbReference type="InterPro" id="IPR036196">
    <property type="entry name" value="Ptyr_pPase_sf"/>
</dbReference>
<dbReference type="PRINTS" id="PR00778">
    <property type="entry name" value="HTHARSR"/>
</dbReference>
<dbReference type="Pfam" id="PF01451">
    <property type="entry name" value="LMWPc"/>
    <property type="match status" value="1"/>
</dbReference>
<evidence type="ECO:0000256" key="1">
    <source>
        <dbReference type="ARBA" id="ARBA00022849"/>
    </source>
</evidence>
<dbReference type="PANTHER" id="PTHR43428:SF1">
    <property type="entry name" value="ARSENATE REDUCTASE"/>
    <property type="match status" value="1"/>
</dbReference>
<keyword evidence="4" id="KW-1185">Reference proteome</keyword>
<dbReference type="InterPro" id="IPR036390">
    <property type="entry name" value="WH_DNA-bd_sf"/>
</dbReference>
<dbReference type="SUPFAM" id="SSF46785">
    <property type="entry name" value="Winged helix' DNA-binding domain"/>
    <property type="match status" value="1"/>
</dbReference>
<sequence>MEPPVHPTALMDEKGAVAALAALAQEMRLRIFRALVGAGPAGTTPGELSSLLNVTGSTLSFHLKELTHAGLVTQEREGRHLFYRPAIDTMNGLLTYLTAHCCQGSAAQGCNLPSPATQCFSSGVTMNPKSYNVLFICTHNSARSIMAEALLNHVAPAHFKAFSAGSQPRGEVHPLALQTLERMSIQAEQARSKSWEEFAAPDAPAMDFVFTVCDNAAGEVCPVWPGQPMTAHWGVPDPSDMRGSEEIQAKAFWECAVTLKRRIDLMLALPLASLDKLALQREITDIGRR</sequence>
<dbReference type="SMART" id="SM00418">
    <property type="entry name" value="HTH_ARSR"/>
    <property type="match status" value="1"/>
</dbReference>